<dbReference type="EMBL" id="PUEJ01000014">
    <property type="protein sequence ID" value="PRH84277.1"/>
    <property type="molecule type" value="Genomic_DNA"/>
</dbReference>
<proteinExistence type="predicted"/>
<protein>
    <submittedName>
        <fullName evidence="1">Uncharacterized protein</fullName>
    </submittedName>
</protein>
<name>A0A2S9Q4L0_9HYPH</name>
<dbReference type="Proteomes" id="UP000237682">
    <property type="component" value="Unassembled WGS sequence"/>
</dbReference>
<accession>A0A2S9Q4L0</accession>
<dbReference type="OrthoDB" id="8451297at2"/>
<dbReference type="RefSeq" id="WP_068287353.1">
    <property type="nucleotide sequence ID" value="NZ_PUEJ01000014.1"/>
</dbReference>
<comment type="caution">
    <text evidence="1">The sequence shown here is derived from an EMBL/GenBank/DDBJ whole genome shotgun (WGS) entry which is preliminary data.</text>
</comment>
<sequence>MSHPSNSESYVIEISGAAVGIVVREPQARRFAFHAASRRFSRFDGMTFVGPRDAERYLSGQVARRLHSLLEELVA</sequence>
<dbReference type="AlphaFoldDB" id="A0A2S9Q4L0"/>
<keyword evidence="2" id="KW-1185">Reference proteome</keyword>
<evidence type="ECO:0000313" key="2">
    <source>
        <dbReference type="Proteomes" id="UP000237682"/>
    </source>
</evidence>
<gene>
    <name evidence="1" type="ORF">C5L14_27415</name>
</gene>
<organism evidence="1 2">
    <name type="scientific">Labrys okinawensis</name>
    <dbReference type="NCBI Taxonomy" id="346911"/>
    <lineage>
        <taxon>Bacteria</taxon>
        <taxon>Pseudomonadati</taxon>
        <taxon>Pseudomonadota</taxon>
        <taxon>Alphaproteobacteria</taxon>
        <taxon>Hyphomicrobiales</taxon>
        <taxon>Xanthobacteraceae</taxon>
        <taxon>Labrys</taxon>
    </lineage>
</organism>
<evidence type="ECO:0000313" key="1">
    <source>
        <dbReference type="EMBL" id="PRH84277.1"/>
    </source>
</evidence>
<reference evidence="1 2" key="1">
    <citation type="submission" date="2018-02" db="EMBL/GenBank/DDBJ databases">
        <title>Whole genome sequencing of endophytic bacterium.</title>
        <authorList>
            <person name="Eedara R."/>
            <person name="Podile A.R."/>
        </authorList>
    </citation>
    <scope>NUCLEOTIDE SEQUENCE [LARGE SCALE GENOMIC DNA]</scope>
    <source>
        <strain evidence="1 2">RP1T</strain>
    </source>
</reference>